<dbReference type="OrthoDB" id="5289641at2759"/>
<organism evidence="1 2">
    <name type="scientific">Parascedosporium putredinis</name>
    <dbReference type="NCBI Taxonomy" id="1442378"/>
    <lineage>
        <taxon>Eukaryota</taxon>
        <taxon>Fungi</taxon>
        <taxon>Dikarya</taxon>
        <taxon>Ascomycota</taxon>
        <taxon>Pezizomycotina</taxon>
        <taxon>Sordariomycetes</taxon>
        <taxon>Hypocreomycetidae</taxon>
        <taxon>Microascales</taxon>
        <taxon>Microascaceae</taxon>
        <taxon>Parascedosporium</taxon>
    </lineage>
</organism>
<evidence type="ECO:0000313" key="1">
    <source>
        <dbReference type="EMBL" id="CAI4213620.1"/>
    </source>
</evidence>
<accession>A0A9P1H1C2</accession>
<comment type="caution">
    <text evidence="1">The sequence shown here is derived from an EMBL/GenBank/DDBJ whole genome shotgun (WGS) entry which is preliminary data.</text>
</comment>
<proteinExistence type="predicted"/>
<dbReference type="AlphaFoldDB" id="A0A9P1H1C2"/>
<name>A0A9P1H1C2_9PEZI</name>
<dbReference type="Proteomes" id="UP000838763">
    <property type="component" value="Unassembled WGS sequence"/>
</dbReference>
<gene>
    <name evidence="1" type="ORF">PPNO1_LOCUS3366</name>
</gene>
<keyword evidence="2" id="KW-1185">Reference proteome</keyword>
<dbReference type="PANTHER" id="PTHR39697:SF2">
    <property type="entry name" value="CYANOVIRIN-N DOMAIN-CONTAINING PROTEIN"/>
    <property type="match status" value="1"/>
</dbReference>
<dbReference type="PANTHER" id="PTHR39697">
    <property type="entry name" value="RICIN B LECTIN DOMAIN-CONTAINING PROTEIN-RELATED"/>
    <property type="match status" value="1"/>
</dbReference>
<evidence type="ECO:0000313" key="2">
    <source>
        <dbReference type="Proteomes" id="UP000838763"/>
    </source>
</evidence>
<reference evidence="1" key="1">
    <citation type="submission" date="2022-11" db="EMBL/GenBank/DDBJ databases">
        <authorList>
            <person name="Scott C."/>
            <person name="Bruce N."/>
        </authorList>
    </citation>
    <scope>NUCLEOTIDE SEQUENCE</scope>
</reference>
<protein>
    <submittedName>
        <fullName evidence="1">Uncharacterized protein</fullName>
    </submittedName>
</protein>
<dbReference type="EMBL" id="CALLCH030000008">
    <property type="protein sequence ID" value="CAI4213620.1"/>
    <property type="molecule type" value="Genomic_DNA"/>
</dbReference>
<sequence length="186" mass="20662">MGNEVSTSTDSKVAREVEYRRVPMIASPTNAAMDYAITTDGSAPPGYDEHTGDDTITVSKSILRPDTTFIIQHRQTGRIVTLVEGELRLCDGYSVLGGFHWHCVSKDRWLGFRNAVSGTYLGHNERRKLIATARHHQSHEFFMERLTTQGGYELLTGHGNELRSIAMGSDGTTIVESKGDGDLWDF</sequence>